<feature type="domain" description="DUF4283" evidence="2">
    <location>
        <begin position="35"/>
        <end position="111"/>
    </location>
</feature>
<name>A0A397Y752_BRACM</name>
<dbReference type="OrthoDB" id="1087268at2759"/>
<evidence type="ECO:0000256" key="1">
    <source>
        <dbReference type="SAM" id="MobiDB-lite"/>
    </source>
</evidence>
<dbReference type="EMBL" id="CM010636">
    <property type="protein sequence ID" value="RID45673.1"/>
    <property type="molecule type" value="Genomic_DNA"/>
</dbReference>
<accession>A0A397Y752</accession>
<dbReference type="PANTHER" id="PTHR31286:SF178">
    <property type="entry name" value="DUF4283 DOMAIN-CONTAINING PROTEIN"/>
    <property type="match status" value="1"/>
</dbReference>
<feature type="compositionally biased region" description="Polar residues" evidence="1">
    <location>
        <begin position="412"/>
        <end position="430"/>
    </location>
</feature>
<protein>
    <recommendedName>
        <fullName evidence="2">DUF4283 domain-containing protein</fullName>
    </recommendedName>
</protein>
<dbReference type="AlphaFoldDB" id="A0A397Y752"/>
<dbReference type="Proteomes" id="UP000264353">
    <property type="component" value="Chromosome A9"/>
</dbReference>
<reference evidence="3 4" key="1">
    <citation type="submission" date="2018-06" db="EMBL/GenBank/DDBJ databases">
        <title>WGS assembly of Brassica rapa FPsc.</title>
        <authorList>
            <person name="Bowman J."/>
            <person name="Kohchi T."/>
            <person name="Yamato K."/>
            <person name="Jenkins J."/>
            <person name="Shu S."/>
            <person name="Ishizaki K."/>
            <person name="Yamaoka S."/>
            <person name="Nishihama R."/>
            <person name="Nakamura Y."/>
            <person name="Berger F."/>
            <person name="Adam C."/>
            <person name="Aki S."/>
            <person name="Althoff F."/>
            <person name="Araki T."/>
            <person name="Arteaga-Vazquez M."/>
            <person name="Balasubrmanian S."/>
            <person name="Bauer D."/>
            <person name="Boehm C."/>
            <person name="Briginshaw L."/>
            <person name="Caballero-Perez J."/>
            <person name="Catarino B."/>
            <person name="Chen F."/>
            <person name="Chiyoda S."/>
            <person name="Chovatia M."/>
            <person name="Davies K."/>
            <person name="Delmans M."/>
            <person name="Demura T."/>
            <person name="Dierschke T."/>
            <person name="Dolan L."/>
            <person name="Dorantes-Acosta A."/>
            <person name="Eklund D."/>
            <person name="Florent S."/>
            <person name="Flores-Sandoval E."/>
            <person name="Fujiyama A."/>
            <person name="Fukuzawa H."/>
            <person name="Galik B."/>
            <person name="Grimanelli D."/>
            <person name="Grimwood J."/>
            <person name="Grossniklaus U."/>
            <person name="Hamada T."/>
            <person name="Haseloff J."/>
            <person name="Hetherington A."/>
            <person name="Higo A."/>
            <person name="Hirakawa Y."/>
            <person name="Hundley H."/>
            <person name="Ikeda Y."/>
            <person name="Inoue K."/>
            <person name="Inoue S."/>
            <person name="Ishida S."/>
            <person name="Jia Q."/>
            <person name="Kakita M."/>
            <person name="Kanazawa T."/>
            <person name="Kawai Y."/>
            <person name="Kawashima T."/>
            <person name="Kennedy M."/>
            <person name="Kinose K."/>
            <person name="Kinoshita T."/>
            <person name="Kohara Y."/>
            <person name="Koide E."/>
            <person name="Komatsu K."/>
            <person name="Kopischke S."/>
            <person name="Kubo M."/>
            <person name="Kyozuka J."/>
            <person name="Lagercrantz U."/>
            <person name="Lin S."/>
            <person name="Lindquist E."/>
            <person name="Lipzen A."/>
            <person name="Lu C."/>
            <person name="Luna E."/>
            <person name="Martienssen R."/>
            <person name="Minamino N."/>
            <person name="Mizutani M."/>
            <person name="Mizutani M."/>
            <person name="Mochizuki N."/>
            <person name="Monte I."/>
            <person name="Mosher R."/>
            <person name="Nagasaki H."/>
            <person name="Nakagami H."/>
            <person name="Naramoto S."/>
            <person name="Nishitani K."/>
            <person name="Ohtani M."/>
            <person name="Okamoto T."/>
            <person name="Okumura M."/>
            <person name="Phillips J."/>
            <person name="Pollak B."/>
            <person name="Reinders A."/>
            <person name="Roevekamp M."/>
            <person name="Sano R."/>
            <person name="Sawa S."/>
            <person name="Schmid M."/>
            <person name="Shirakawa M."/>
            <person name="Solano R."/>
            <person name="Spunde A."/>
            <person name="Suetsugu N."/>
            <person name="Sugano S."/>
            <person name="Sugiyama A."/>
            <person name="Sun R."/>
            <person name="Suzuki Y."/>
            <person name="Takenaka M."/>
            <person name="Takezawa D."/>
            <person name="Tomogane H."/>
            <person name="Tsuzuki M."/>
            <person name="Ueda T."/>
            <person name="Umeda M."/>
            <person name="Ward J."/>
            <person name="Watanabe Y."/>
            <person name="Yazaki K."/>
            <person name="Yokoyama R."/>
            <person name="Yoshitake Y."/>
            <person name="Yotsui I."/>
            <person name="Zachgo S."/>
            <person name="Schmutz J."/>
        </authorList>
    </citation>
    <scope>NUCLEOTIDE SEQUENCE [LARGE SCALE GENOMIC DNA]</scope>
    <source>
        <strain evidence="4">cv. B-3</strain>
    </source>
</reference>
<dbReference type="InterPro" id="IPR040256">
    <property type="entry name" value="At4g02000-like"/>
</dbReference>
<feature type="region of interest" description="Disordered" evidence="1">
    <location>
        <begin position="380"/>
        <end position="464"/>
    </location>
</feature>
<dbReference type="KEGG" id="brp:103840088"/>
<evidence type="ECO:0000313" key="4">
    <source>
        <dbReference type="Proteomes" id="UP000264353"/>
    </source>
</evidence>
<gene>
    <name evidence="3" type="ORF">BRARA_I02380</name>
</gene>
<dbReference type="InterPro" id="IPR025558">
    <property type="entry name" value="DUF4283"/>
</dbReference>
<feature type="compositionally biased region" description="Basic residues" evidence="1">
    <location>
        <begin position="395"/>
        <end position="409"/>
    </location>
</feature>
<proteinExistence type="predicted"/>
<sequence>MVDTLQKAIGAMSLDEEEPLVLPDSPRFRVFDENSISLLGRLLNPDCHSMARMIDYMPTAWRMEGRVRGIALSRERFQFVFQREEDLEVVLKDRPWSYNHWAMAMEKWTENPPEDFLQTMLICIRIRHIPANYFTTETMFKLAEEVGKVEEIAYDPKVSHTKDYIRALVCFNVANPLKASRKLSTRAKVVTIEYEYEKIHKRCFHCLRMSHEKIRCPLLRKGVSSGHKTVPVQSSNAIQIVEATVKPHDRVNFGEGPPGFPPLFPELSKQDNIMALQYISHADETERMARIQRVRQGIEDSKTESSIRLMRITGDVDKGKGHVFNYLDTTAQSFQNHPLRDDPQRQHQRKRLGDEEAELSYSPLSIVSAPVQVPTVFRLGPSSEGRVAGNQNHGKAPRKRPQSWKRKLTARAVTSPTFQESCGPSSSQGNMKRKSPLPLLAADNKTPKTANPTVASALKPLQPQ</sequence>
<dbReference type="Pfam" id="PF14111">
    <property type="entry name" value="DUF4283"/>
    <property type="match status" value="1"/>
</dbReference>
<organism evidence="3 4">
    <name type="scientific">Brassica campestris</name>
    <name type="common">Field mustard</name>
    <dbReference type="NCBI Taxonomy" id="3711"/>
    <lineage>
        <taxon>Eukaryota</taxon>
        <taxon>Viridiplantae</taxon>
        <taxon>Streptophyta</taxon>
        <taxon>Embryophyta</taxon>
        <taxon>Tracheophyta</taxon>
        <taxon>Spermatophyta</taxon>
        <taxon>Magnoliopsida</taxon>
        <taxon>eudicotyledons</taxon>
        <taxon>Gunneridae</taxon>
        <taxon>Pentapetalae</taxon>
        <taxon>rosids</taxon>
        <taxon>malvids</taxon>
        <taxon>Brassicales</taxon>
        <taxon>Brassicaceae</taxon>
        <taxon>Brassiceae</taxon>
        <taxon>Brassica</taxon>
    </lineage>
</organism>
<dbReference type="PANTHER" id="PTHR31286">
    <property type="entry name" value="GLYCINE-RICH CELL WALL STRUCTURAL PROTEIN 1.8-LIKE"/>
    <property type="match status" value="1"/>
</dbReference>
<evidence type="ECO:0000313" key="3">
    <source>
        <dbReference type="EMBL" id="RID45673.1"/>
    </source>
</evidence>
<evidence type="ECO:0000259" key="2">
    <source>
        <dbReference type="Pfam" id="PF14111"/>
    </source>
</evidence>
<feature type="region of interest" description="Disordered" evidence="1">
    <location>
        <begin position="334"/>
        <end position="359"/>
    </location>
</feature>